<name>A0A934VC68_9BACT</name>
<organism evidence="7 8">
    <name type="scientific">Luteolibacter yonseiensis</name>
    <dbReference type="NCBI Taxonomy" id="1144680"/>
    <lineage>
        <taxon>Bacteria</taxon>
        <taxon>Pseudomonadati</taxon>
        <taxon>Verrucomicrobiota</taxon>
        <taxon>Verrucomicrobiia</taxon>
        <taxon>Verrucomicrobiales</taxon>
        <taxon>Verrucomicrobiaceae</taxon>
        <taxon>Luteolibacter</taxon>
    </lineage>
</organism>
<keyword evidence="3 6" id="KW-0812">Transmembrane</keyword>
<feature type="transmembrane region" description="Helical" evidence="6">
    <location>
        <begin position="212"/>
        <end position="234"/>
    </location>
</feature>
<sequence>MKAFLIFLFKLALTGLCLWWAFSQINIDGSIFTKPGAVDYRWLAGGAALAGLSLTLHATRWWFFLRGQSLPVSLGRAVELTMIDSLFSLASVSGIGGDAARIILLMRDHPGKKLIIATAVMADHLAGLVSIALLFFIISVTRFEALADQSVLGRGVIHFSWFYMGGGLALVLLTFICASPPVHRRIHENDRFGRWPVLKQFPELYDVYRKNWRYAVCGLAVSFLMLGAYFSSYYCGMRAVGGKAEYGAVMSAMPVIDSVSGMPISVAGVGVREKLFEVLMNDLAGVPAETAIAASLAGFACNVLWALLGALFFLKKRDRISAADLEDGKVD</sequence>
<feature type="transmembrane region" description="Helical" evidence="6">
    <location>
        <begin position="246"/>
        <end position="271"/>
    </location>
</feature>
<evidence type="ECO:0000256" key="3">
    <source>
        <dbReference type="ARBA" id="ARBA00022692"/>
    </source>
</evidence>
<comment type="caution">
    <text evidence="7">The sequence shown here is derived from an EMBL/GenBank/DDBJ whole genome shotgun (WGS) entry which is preliminary data.</text>
</comment>
<reference evidence="7" key="1">
    <citation type="submission" date="2021-01" db="EMBL/GenBank/DDBJ databases">
        <title>Modified the classification status of verrucomicrobia.</title>
        <authorList>
            <person name="Feng X."/>
        </authorList>
    </citation>
    <scope>NUCLEOTIDE SEQUENCE</scope>
    <source>
        <strain evidence="7">JCM 18052</strain>
    </source>
</reference>
<dbReference type="PANTHER" id="PTHR40277">
    <property type="entry name" value="BLL5419 PROTEIN"/>
    <property type="match status" value="1"/>
</dbReference>
<dbReference type="RefSeq" id="WP_200351129.1">
    <property type="nucleotide sequence ID" value="NZ_BAABHZ010000006.1"/>
</dbReference>
<keyword evidence="4 6" id="KW-1133">Transmembrane helix</keyword>
<dbReference type="InterPro" id="IPR022791">
    <property type="entry name" value="L-PG_synthase/AglD"/>
</dbReference>
<comment type="subcellular location">
    <subcellularLocation>
        <location evidence="1">Cell membrane</location>
        <topology evidence="1">Multi-pass membrane protein</topology>
    </subcellularLocation>
</comment>
<dbReference type="EMBL" id="JAENIK010000011">
    <property type="protein sequence ID" value="MBK1816174.1"/>
    <property type="molecule type" value="Genomic_DNA"/>
</dbReference>
<evidence type="ECO:0000256" key="2">
    <source>
        <dbReference type="ARBA" id="ARBA00022475"/>
    </source>
</evidence>
<evidence type="ECO:0000313" key="8">
    <source>
        <dbReference type="Proteomes" id="UP000600139"/>
    </source>
</evidence>
<dbReference type="AlphaFoldDB" id="A0A934VC68"/>
<accession>A0A934VC68</accession>
<dbReference type="GO" id="GO:0005886">
    <property type="term" value="C:plasma membrane"/>
    <property type="evidence" value="ECO:0007669"/>
    <property type="project" value="UniProtKB-SubCell"/>
</dbReference>
<feature type="transmembrane region" description="Helical" evidence="6">
    <location>
        <begin position="42"/>
        <end position="65"/>
    </location>
</feature>
<dbReference type="Pfam" id="PF03706">
    <property type="entry name" value="LPG_synthase_TM"/>
    <property type="match status" value="1"/>
</dbReference>
<evidence type="ECO:0000256" key="1">
    <source>
        <dbReference type="ARBA" id="ARBA00004651"/>
    </source>
</evidence>
<evidence type="ECO:0000313" key="7">
    <source>
        <dbReference type="EMBL" id="MBK1816174.1"/>
    </source>
</evidence>
<dbReference type="PANTHER" id="PTHR40277:SF1">
    <property type="entry name" value="BLL5419 PROTEIN"/>
    <property type="match status" value="1"/>
</dbReference>
<keyword evidence="2" id="KW-1003">Cell membrane</keyword>
<keyword evidence="8" id="KW-1185">Reference proteome</keyword>
<evidence type="ECO:0000256" key="4">
    <source>
        <dbReference type="ARBA" id="ARBA00022989"/>
    </source>
</evidence>
<feature type="transmembrane region" description="Helical" evidence="6">
    <location>
        <begin position="161"/>
        <end position="182"/>
    </location>
</feature>
<proteinExistence type="predicted"/>
<keyword evidence="5 6" id="KW-0472">Membrane</keyword>
<evidence type="ECO:0000256" key="6">
    <source>
        <dbReference type="SAM" id="Phobius"/>
    </source>
</evidence>
<feature type="transmembrane region" description="Helical" evidence="6">
    <location>
        <begin position="291"/>
        <end position="314"/>
    </location>
</feature>
<feature type="transmembrane region" description="Helical" evidence="6">
    <location>
        <begin position="115"/>
        <end position="140"/>
    </location>
</feature>
<protein>
    <submittedName>
        <fullName evidence="7">Flippase-like domain-containing protein</fullName>
    </submittedName>
</protein>
<evidence type="ECO:0000256" key="5">
    <source>
        <dbReference type="ARBA" id="ARBA00023136"/>
    </source>
</evidence>
<gene>
    <name evidence="7" type="ORF">JIN84_11165</name>
</gene>
<dbReference type="Proteomes" id="UP000600139">
    <property type="component" value="Unassembled WGS sequence"/>
</dbReference>